<reference evidence="1 2" key="1">
    <citation type="submission" date="2020-11" db="EMBL/GenBank/DDBJ databases">
        <authorList>
            <person name="Wallbank WR R."/>
            <person name="Pardo Diaz C."/>
            <person name="Kozak K."/>
            <person name="Martin S."/>
            <person name="Jiggins C."/>
            <person name="Moest M."/>
            <person name="Warren A I."/>
            <person name="Generalovic N T."/>
            <person name="Byers J.R.P. K."/>
            <person name="Montejo-Kovacevich G."/>
            <person name="Yen C E."/>
        </authorList>
    </citation>
    <scope>NUCLEOTIDE SEQUENCE [LARGE SCALE GENOMIC DNA]</scope>
</reference>
<sequence length="75" mass="8898">MNSSHILVKRLIKKQNLMKDFVRIETHPVNPKEHRMHEDQGTNLMWKQKKFIWGSIEHSGSANFHGSFTMIRLNI</sequence>
<keyword evidence="2" id="KW-1185">Reference proteome</keyword>
<proteinExistence type="predicted"/>
<dbReference type="Proteomes" id="UP000594454">
    <property type="component" value="Chromosome 1"/>
</dbReference>
<protein>
    <submittedName>
        <fullName evidence="1">Uncharacterized protein</fullName>
    </submittedName>
</protein>
<gene>
    <name evidence="1" type="ORF">HERILL_LOCUS145</name>
</gene>
<name>A0A7R8U9Q2_HERIL</name>
<evidence type="ECO:0000313" key="2">
    <source>
        <dbReference type="Proteomes" id="UP000594454"/>
    </source>
</evidence>
<dbReference type="InParanoid" id="A0A7R8U9Q2"/>
<evidence type="ECO:0000313" key="1">
    <source>
        <dbReference type="EMBL" id="CAD7076746.1"/>
    </source>
</evidence>
<organism evidence="1 2">
    <name type="scientific">Hermetia illucens</name>
    <name type="common">Black soldier fly</name>
    <dbReference type="NCBI Taxonomy" id="343691"/>
    <lineage>
        <taxon>Eukaryota</taxon>
        <taxon>Metazoa</taxon>
        <taxon>Ecdysozoa</taxon>
        <taxon>Arthropoda</taxon>
        <taxon>Hexapoda</taxon>
        <taxon>Insecta</taxon>
        <taxon>Pterygota</taxon>
        <taxon>Neoptera</taxon>
        <taxon>Endopterygota</taxon>
        <taxon>Diptera</taxon>
        <taxon>Brachycera</taxon>
        <taxon>Stratiomyomorpha</taxon>
        <taxon>Stratiomyidae</taxon>
        <taxon>Hermetiinae</taxon>
        <taxon>Hermetia</taxon>
    </lineage>
</organism>
<dbReference type="EMBL" id="LR899009">
    <property type="protein sequence ID" value="CAD7076746.1"/>
    <property type="molecule type" value="Genomic_DNA"/>
</dbReference>
<dbReference type="AlphaFoldDB" id="A0A7R8U9Q2"/>
<accession>A0A7R8U9Q2</accession>